<evidence type="ECO:0000256" key="9">
    <source>
        <dbReference type="ARBA" id="ARBA00023136"/>
    </source>
</evidence>
<evidence type="ECO:0000256" key="2">
    <source>
        <dbReference type="ARBA" id="ARBA00007904"/>
    </source>
</evidence>
<dbReference type="GO" id="GO:0072546">
    <property type="term" value="C:EMC complex"/>
    <property type="evidence" value="ECO:0007669"/>
    <property type="project" value="InterPro"/>
</dbReference>
<dbReference type="Proteomes" id="UP001182556">
    <property type="component" value="Unassembled WGS sequence"/>
</dbReference>
<evidence type="ECO:0000256" key="8">
    <source>
        <dbReference type="ARBA" id="ARBA00022989"/>
    </source>
</evidence>
<feature type="domain" description="EMC1 first beta-propeller" evidence="13">
    <location>
        <begin position="30"/>
        <end position="433"/>
    </location>
</feature>
<keyword evidence="7" id="KW-0256">Endoplasmic reticulum</keyword>
<dbReference type="PANTHER" id="PTHR21573:SF0">
    <property type="entry name" value="ER MEMBRANE PROTEIN COMPLEX SUBUNIT 1"/>
    <property type="match status" value="1"/>
</dbReference>
<evidence type="ECO:0000256" key="11">
    <source>
        <dbReference type="SAM" id="SignalP"/>
    </source>
</evidence>
<dbReference type="InterPro" id="IPR015943">
    <property type="entry name" value="WD40/YVTN_repeat-like_dom_sf"/>
</dbReference>
<dbReference type="GO" id="GO:0034975">
    <property type="term" value="P:protein folding in endoplasmic reticulum"/>
    <property type="evidence" value="ECO:0007669"/>
    <property type="project" value="TreeGrafter"/>
</dbReference>
<evidence type="ECO:0000256" key="1">
    <source>
        <dbReference type="ARBA" id="ARBA00004115"/>
    </source>
</evidence>
<evidence type="ECO:0000256" key="3">
    <source>
        <dbReference type="ARBA" id="ARBA00011276"/>
    </source>
</evidence>
<keyword evidence="5" id="KW-0812">Transmembrane</keyword>
<dbReference type="Pfam" id="PF07774">
    <property type="entry name" value="EMC1_C"/>
    <property type="match status" value="1"/>
</dbReference>
<evidence type="ECO:0000256" key="7">
    <source>
        <dbReference type="ARBA" id="ARBA00022824"/>
    </source>
</evidence>
<dbReference type="InterPro" id="IPR026895">
    <property type="entry name" value="EMC1"/>
</dbReference>
<protein>
    <recommendedName>
        <fullName evidence="4">ER membrane protein complex subunit 1</fullName>
    </recommendedName>
</protein>
<feature type="domain" description="ER membrane protein complex subunit 1 C-terminal" evidence="12">
    <location>
        <begin position="787"/>
        <end position="997"/>
    </location>
</feature>
<evidence type="ECO:0000259" key="12">
    <source>
        <dbReference type="Pfam" id="PF07774"/>
    </source>
</evidence>
<keyword evidence="9" id="KW-0472">Membrane</keyword>
<gene>
    <name evidence="14" type="ORF">DB88DRAFT_176141</name>
</gene>
<evidence type="ECO:0000259" key="13">
    <source>
        <dbReference type="Pfam" id="PF25293"/>
    </source>
</evidence>
<sequence>MRPTSIPLLSALIGLLVYVLPVLALQANLAGIVDWHKPLIGQPLLDPTPPSILETPEGRRIVSITKSNVFSLLDAPTGDIVWRYKLEDADPVVSYHVHRDSVLLLSGPSGSTARLFSLSSGQVKWERQLHNTTDAHLTVPVHLGTDVGFSEDGESVVVLNDGRRITKLAMADGKLQWSLEAPGVGDTVLFKQILVSGETIHTLALTSSIERVTLTTLSFSLLTSAPLGDFTQIPSIVSSPSSAILAQGSASGSARVVWLEYGRIRAAYLSAAGALGATKDILPGSGHKYAEVLDVGSRMKGLVLGKKDNGAVQIVNVNSGKRVDEFERSHDSADKSASVYSAAISETSVTFNRVYWSYSMNLAVAETNTVSNDGEAITTGFTFPFDTEANGVILHSAVNANIGPGHMPHMALTTSSGAIAFVSQEKTFWVREESLADLAAVRFIELGEREVEEVQHVLDEEDFVGRLTRHLLELKDLPGYLVRFAKRFTSGSYASTLQTAPLNATNLHRDQFGLQKLIVAATKSGKLFALDSSNGAVVWSRNLGVTSAHGPELHVEGMWVVREVGEGVNPTLAVIATRTREGAVETVAFHVDAFTGRVSTKDDREVHVSALGKVLFPGRSESVFYTPYTNCGSKNRILGVMDSEQQVHIFPFCEKVAKKLEDLSPKFFFTSVTPALPGSILSGHVLSKRNGTAFQTSVVWSIPFTSSETLSSVGTASFGPIASFGRALGDKSTLYKYLNPHLLVLTTLDSSSQQARVVVVDSTTGRTVYEVAIHDIVLEKGVKVAMSENWLVYSWLDKRGWRIASVELYEDRSLGKKADTPGLSSFASEHDAIRGARSQTYIAPGEIKTLGMTTSKFGINAKDVVYVNERNQVVTIPRRLLDPRRPTGKPTAADKEEMLIPYDPFLPSDPKRVVSHKYQVLGADHLTSSPALVESTTLLLAHGLDLFFTRGVNPSGTFDILTDSFNKAQLLLTLAGLSVGIAIAKPAVQRKALKAKWFA</sequence>
<comment type="subcellular location">
    <subcellularLocation>
        <location evidence="1">Endoplasmic reticulum membrane</location>
        <topology evidence="1">Single-pass type I membrane protein</topology>
    </subcellularLocation>
</comment>
<feature type="signal peptide" evidence="11">
    <location>
        <begin position="1"/>
        <end position="24"/>
    </location>
</feature>
<dbReference type="InterPro" id="IPR058545">
    <property type="entry name" value="Beta-prop_EMC1_1st"/>
</dbReference>
<feature type="chain" id="PRO_5042168509" description="ER membrane protein complex subunit 1" evidence="11">
    <location>
        <begin position="25"/>
        <end position="999"/>
    </location>
</feature>
<evidence type="ECO:0000313" key="14">
    <source>
        <dbReference type="EMBL" id="KAK1926658.1"/>
    </source>
</evidence>
<evidence type="ECO:0000256" key="10">
    <source>
        <dbReference type="ARBA" id="ARBA00023180"/>
    </source>
</evidence>
<evidence type="ECO:0000256" key="6">
    <source>
        <dbReference type="ARBA" id="ARBA00022729"/>
    </source>
</evidence>
<keyword evidence="8" id="KW-1133">Transmembrane helix</keyword>
<accession>A0AAD9FUZ7</accession>
<keyword evidence="15" id="KW-1185">Reference proteome</keyword>
<dbReference type="InterPro" id="IPR011678">
    <property type="entry name" value="EMC1_C"/>
</dbReference>
<dbReference type="SUPFAM" id="SSF50998">
    <property type="entry name" value="Quinoprotein alcohol dehydrogenase-like"/>
    <property type="match status" value="2"/>
</dbReference>
<dbReference type="AlphaFoldDB" id="A0AAD9FUZ7"/>
<organism evidence="14 15">
    <name type="scientific">Papiliotrema laurentii</name>
    <name type="common">Cryptococcus laurentii</name>
    <dbReference type="NCBI Taxonomy" id="5418"/>
    <lineage>
        <taxon>Eukaryota</taxon>
        <taxon>Fungi</taxon>
        <taxon>Dikarya</taxon>
        <taxon>Basidiomycota</taxon>
        <taxon>Agaricomycotina</taxon>
        <taxon>Tremellomycetes</taxon>
        <taxon>Tremellales</taxon>
        <taxon>Rhynchogastremaceae</taxon>
        <taxon>Papiliotrema</taxon>
    </lineage>
</organism>
<dbReference type="InterPro" id="IPR011047">
    <property type="entry name" value="Quinoprotein_ADH-like_sf"/>
</dbReference>
<comment type="subunit">
    <text evidence="3">Component of the ER membrane protein complex (EMC).</text>
</comment>
<keyword evidence="10" id="KW-0325">Glycoprotein</keyword>
<reference evidence="14" key="1">
    <citation type="submission" date="2023-02" db="EMBL/GenBank/DDBJ databases">
        <title>Identification and recombinant expression of a fungal hydrolase from Papiliotrema laurentii that hydrolyzes apple cutin and clears colloidal polyester polyurethane.</title>
        <authorList>
            <consortium name="DOE Joint Genome Institute"/>
            <person name="Roman V.A."/>
            <person name="Bojanowski C."/>
            <person name="Crable B.R."/>
            <person name="Wagner D.N."/>
            <person name="Hung C.S."/>
            <person name="Nadeau L.J."/>
            <person name="Schratz L."/>
            <person name="Haridas S."/>
            <person name="Pangilinan J."/>
            <person name="Lipzen A."/>
            <person name="Na H."/>
            <person name="Yan M."/>
            <person name="Ng V."/>
            <person name="Grigoriev I.V."/>
            <person name="Spatafora J.W."/>
            <person name="Barlow D."/>
            <person name="Biffinger J."/>
            <person name="Kelley-Loughnane N."/>
            <person name="Varaljay V.A."/>
            <person name="Crookes-Goodson W.J."/>
        </authorList>
    </citation>
    <scope>NUCLEOTIDE SEQUENCE</scope>
    <source>
        <strain evidence="14">5307AH</strain>
    </source>
</reference>
<proteinExistence type="inferred from homology"/>
<name>A0AAD9FUZ7_PAPLA</name>
<dbReference type="EMBL" id="JAODAN010000002">
    <property type="protein sequence ID" value="KAK1926658.1"/>
    <property type="molecule type" value="Genomic_DNA"/>
</dbReference>
<evidence type="ECO:0000256" key="4">
    <source>
        <dbReference type="ARBA" id="ARBA00020824"/>
    </source>
</evidence>
<dbReference type="Gene3D" id="2.130.10.10">
    <property type="entry name" value="YVTN repeat-like/Quinoprotein amine dehydrogenase"/>
    <property type="match status" value="1"/>
</dbReference>
<dbReference type="PANTHER" id="PTHR21573">
    <property type="entry name" value="ER MEMBRANE PROTEIN COMPLEX SUBUNIT 1"/>
    <property type="match status" value="1"/>
</dbReference>
<evidence type="ECO:0000256" key="5">
    <source>
        <dbReference type="ARBA" id="ARBA00022692"/>
    </source>
</evidence>
<evidence type="ECO:0000313" key="15">
    <source>
        <dbReference type="Proteomes" id="UP001182556"/>
    </source>
</evidence>
<dbReference type="Pfam" id="PF25293">
    <property type="entry name" value="Beta-prop_EMC1_N"/>
    <property type="match status" value="1"/>
</dbReference>
<keyword evidence="6 11" id="KW-0732">Signal</keyword>
<comment type="caution">
    <text evidence="14">The sequence shown here is derived from an EMBL/GenBank/DDBJ whole genome shotgun (WGS) entry which is preliminary data.</text>
</comment>
<comment type="similarity">
    <text evidence="2">Belongs to the EMC1 family.</text>
</comment>